<dbReference type="AlphaFoldDB" id="A0AA86TA52"/>
<dbReference type="Gramene" id="rna-AYBTSS11_LOCUS24440">
    <property type="protein sequence ID" value="CAJ1972391.1"/>
    <property type="gene ID" value="gene-AYBTSS11_LOCUS24440"/>
</dbReference>
<feature type="non-terminal residue" evidence="1">
    <location>
        <position position="1"/>
    </location>
</feature>
<evidence type="ECO:0000313" key="1">
    <source>
        <dbReference type="EMBL" id="CAJ1972391.1"/>
    </source>
</evidence>
<dbReference type="EMBL" id="OY731405">
    <property type="protein sequence ID" value="CAJ1972391.1"/>
    <property type="molecule type" value="Genomic_DNA"/>
</dbReference>
<gene>
    <name evidence="1" type="ORF">AYBTSS11_LOCUS24440</name>
</gene>
<accession>A0AA86TA52</accession>
<feature type="non-terminal residue" evidence="1">
    <location>
        <position position="51"/>
    </location>
</feature>
<reference evidence="1" key="1">
    <citation type="submission" date="2023-10" db="EMBL/GenBank/DDBJ databases">
        <authorList>
            <person name="Domelevo Entfellner J.-B."/>
        </authorList>
    </citation>
    <scope>NUCLEOTIDE SEQUENCE</scope>
</reference>
<proteinExistence type="predicted"/>
<dbReference type="Proteomes" id="UP001189624">
    <property type="component" value="Chromosome 8"/>
</dbReference>
<sequence length="51" mass="5718">NGNEINRGQSLFDRTSGTLKKFTLFNVTVSAASRLHLRIPKTKHNHLPLST</sequence>
<evidence type="ECO:0000313" key="2">
    <source>
        <dbReference type="Proteomes" id="UP001189624"/>
    </source>
</evidence>
<name>A0AA86TA52_9FABA</name>
<organism evidence="1 2">
    <name type="scientific">Sphenostylis stenocarpa</name>
    <dbReference type="NCBI Taxonomy" id="92480"/>
    <lineage>
        <taxon>Eukaryota</taxon>
        <taxon>Viridiplantae</taxon>
        <taxon>Streptophyta</taxon>
        <taxon>Embryophyta</taxon>
        <taxon>Tracheophyta</taxon>
        <taxon>Spermatophyta</taxon>
        <taxon>Magnoliopsida</taxon>
        <taxon>eudicotyledons</taxon>
        <taxon>Gunneridae</taxon>
        <taxon>Pentapetalae</taxon>
        <taxon>rosids</taxon>
        <taxon>fabids</taxon>
        <taxon>Fabales</taxon>
        <taxon>Fabaceae</taxon>
        <taxon>Papilionoideae</taxon>
        <taxon>50 kb inversion clade</taxon>
        <taxon>NPAAA clade</taxon>
        <taxon>indigoferoid/millettioid clade</taxon>
        <taxon>Phaseoleae</taxon>
        <taxon>Sphenostylis</taxon>
    </lineage>
</organism>
<protein>
    <submittedName>
        <fullName evidence="1">Uncharacterized protein</fullName>
    </submittedName>
</protein>
<keyword evidence="2" id="KW-1185">Reference proteome</keyword>